<evidence type="ECO:0000256" key="6">
    <source>
        <dbReference type="ARBA" id="ARBA00022989"/>
    </source>
</evidence>
<dbReference type="AlphaFoldDB" id="A0A917F0W4"/>
<evidence type="ECO:0000256" key="3">
    <source>
        <dbReference type="ARBA" id="ARBA00022448"/>
    </source>
</evidence>
<protein>
    <recommendedName>
        <fullName evidence="8">Biotin transporter</fullName>
    </recommendedName>
</protein>
<dbReference type="PANTHER" id="PTHR34295:SF4">
    <property type="entry name" value="BIOTIN TRANSPORTER BIOY-RELATED"/>
    <property type="match status" value="1"/>
</dbReference>
<evidence type="ECO:0000313" key="11">
    <source>
        <dbReference type="Proteomes" id="UP000649179"/>
    </source>
</evidence>
<proteinExistence type="inferred from homology"/>
<comment type="caution">
    <text evidence="10">The sequence shown here is derived from an EMBL/GenBank/DDBJ whole genome shotgun (WGS) entry which is preliminary data.</text>
</comment>
<dbReference type="EMBL" id="BMKQ01000001">
    <property type="protein sequence ID" value="GGF33785.1"/>
    <property type="molecule type" value="Genomic_DNA"/>
</dbReference>
<dbReference type="GO" id="GO:0015225">
    <property type="term" value="F:biotin transmembrane transporter activity"/>
    <property type="evidence" value="ECO:0007669"/>
    <property type="project" value="UniProtKB-UniRule"/>
</dbReference>
<evidence type="ECO:0000256" key="8">
    <source>
        <dbReference type="PIRNR" id="PIRNR016661"/>
    </source>
</evidence>
<dbReference type="PANTHER" id="PTHR34295">
    <property type="entry name" value="BIOTIN TRANSPORTER BIOY"/>
    <property type="match status" value="1"/>
</dbReference>
<reference evidence="10" key="1">
    <citation type="journal article" date="2014" name="Int. J. Syst. Evol. Microbiol.">
        <title>Complete genome sequence of Corynebacterium casei LMG S-19264T (=DSM 44701T), isolated from a smear-ripened cheese.</title>
        <authorList>
            <consortium name="US DOE Joint Genome Institute (JGI-PGF)"/>
            <person name="Walter F."/>
            <person name="Albersmeier A."/>
            <person name="Kalinowski J."/>
            <person name="Ruckert C."/>
        </authorList>
    </citation>
    <scope>NUCLEOTIDE SEQUENCE</scope>
    <source>
        <strain evidence="10">CGMCC 1.16067</strain>
    </source>
</reference>
<dbReference type="Proteomes" id="UP000649179">
    <property type="component" value="Unassembled WGS sequence"/>
</dbReference>
<gene>
    <name evidence="10" type="ORF">GCM10011519_04060</name>
</gene>
<reference evidence="10" key="2">
    <citation type="submission" date="2020-09" db="EMBL/GenBank/DDBJ databases">
        <authorList>
            <person name="Sun Q."/>
            <person name="Zhou Y."/>
        </authorList>
    </citation>
    <scope>NUCLEOTIDE SEQUENCE</scope>
    <source>
        <strain evidence="10">CGMCC 1.16067</strain>
    </source>
</reference>
<dbReference type="PIRSF" id="PIRSF016661">
    <property type="entry name" value="BioY"/>
    <property type="match status" value="1"/>
</dbReference>
<comment type="similarity">
    <text evidence="2 8">Belongs to the BioY family.</text>
</comment>
<feature type="transmembrane region" description="Helical" evidence="9">
    <location>
        <begin position="58"/>
        <end position="75"/>
    </location>
</feature>
<sequence length="195" mass="19664">MQRSTSRDLALIATFAAVVAALGVIPAVYPFGGAVPITAQSLGIMLCGSILGARRGAGAVLLMLALVALGLPLLAGGRGGLGVFAGPSVGYLVGWPVAAYVIGWLTERGGAPYRLAWGLGANVVGGIVVLYALGILGTAWRADLSLTAAAVGSALFLLGDVVKVVIAAVVARGVHQAYPGLLRRRTVPDETPVRA</sequence>
<accession>A0A917F0W4</accession>
<evidence type="ECO:0000256" key="7">
    <source>
        <dbReference type="ARBA" id="ARBA00023136"/>
    </source>
</evidence>
<evidence type="ECO:0000256" key="1">
    <source>
        <dbReference type="ARBA" id="ARBA00004651"/>
    </source>
</evidence>
<evidence type="ECO:0000256" key="4">
    <source>
        <dbReference type="ARBA" id="ARBA00022475"/>
    </source>
</evidence>
<evidence type="ECO:0000256" key="2">
    <source>
        <dbReference type="ARBA" id="ARBA00010692"/>
    </source>
</evidence>
<keyword evidence="3 8" id="KW-0813">Transport</keyword>
<keyword evidence="6 9" id="KW-1133">Transmembrane helix</keyword>
<keyword evidence="11" id="KW-1185">Reference proteome</keyword>
<feature type="transmembrane region" description="Helical" evidence="9">
    <location>
        <begin position="146"/>
        <end position="174"/>
    </location>
</feature>
<dbReference type="Gene3D" id="1.10.1760.20">
    <property type="match status" value="1"/>
</dbReference>
<evidence type="ECO:0000256" key="9">
    <source>
        <dbReference type="SAM" id="Phobius"/>
    </source>
</evidence>
<evidence type="ECO:0000313" key="10">
    <source>
        <dbReference type="EMBL" id="GGF33785.1"/>
    </source>
</evidence>
<keyword evidence="7 8" id="KW-0472">Membrane</keyword>
<name>A0A917F0W4_9ACTN</name>
<dbReference type="GO" id="GO:0005886">
    <property type="term" value="C:plasma membrane"/>
    <property type="evidence" value="ECO:0007669"/>
    <property type="project" value="UniProtKB-SubCell"/>
</dbReference>
<feature type="transmembrane region" description="Helical" evidence="9">
    <location>
        <begin position="81"/>
        <end position="103"/>
    </location>
</feature>
<dbReference type="InterPro" id="IPR003784">
    <property type="entry name" value="BioY"/>
</dbReference>
<keyword evidence="5 9" id="KW-0812">Transmembrane</keyword>
<comment type="subcellular location">
    <subcellularLocation>
        <location evidence="1 8">Cell membrane</location>
        <topology evidence="1 8">Multi-pass membrane protein</topology>
    </subcellularLocation>
</comment>
<keyword evidence="4 8" id="KW-1003">Cell membrane</keyword>
<evidence type="ECO:0000256" key="5">
    <source>
        <dbReference type="ARBA" id="ARBA00022692"/>
    </source>
</evidence>
<organism evidence="10 11">
    <name type="scientific">Marmoricola endophyticus</name>
    <dbReference type="NCBI Taxonomy" id="2040280"/>
    <lineage>
        <taxon>Bacteria</taxon>
        <taxon>Bacillati</taxon>
        <taxon>Actinomycetota</taxon>
        <taxon>Actinomycetes</taxon>
        <taxon>Propionibacteriales</taxon>
        <taxon>Nocardioidaceae</taxon>
        <taxon>Marmoricola</taxon>
    </lineage>
</organism>
<dbReference type="RefSeq" id="WP_188777787.1">
    <property type="nucleotide sequence ID" value="NZ_BMKQ01000001.1"/>
</dbReference>
<dbReference type="Pfam" id="PF02632">
    <property type="entry name" value="BioY"/>
    <property type="match status" value="1"/>
</dbReference>
<feature type="transmembrane region" description="Helical" evidence="9">
    <location>
        <begin position="115"/>
        <end position="140"/>
    </location>
</feature>